<evidence type="ECO:0000313" key="3">
    <source>
        <dbReference type="Proteomes" id="UP000660729"/>
    </source>
</evidence>
<sequence>MTPPYRVDHVGSLLRPLELIEARAPLTRSQRGWGEPATDDELAKLPKITADSIRAVVKKQIEEGVRTISSGEYERTTFFDGMFEALSGVEQRRFSWDAYHPDLPTNRPLKKWGMTGRDSFIATGRVKREKPAYVDDWLFLRSCLPEERWKDAKMTMPPPTWEFAQLSKAYTDDSGYISDEEYLSDVASAMREEILELYDNGLRNIQIDDPNWSSFCDESWTKSLRKHGVDIRKWLELTVHAHNTLLRDLPADLNIGLHICRGNYPKGVYIVSGGYEKIAAKLFRETAYKIFYLEFDSPRAGDFGPLKHIPASRAVVLGVVSTKEAKLENFSETKERILAAARVIADARGISKDEALQEHLAISPQCGFSSDHSGGGEGVTQAIMWEKLKLLRDLAAELWPNWRSSYVDSDRS</sequence>
<evidence type="ECO:0000313" key="2">
    <source>
        <dbReference type="EMBL" id="KAF7197483.1"/>
    </source>
</evidence>
<dbReference type="Pfam" id="PF01717">
    <property type="entry name" value="Meth_synt_2"/>
    <property type="match status" value="1"/>
</dbReference>
<comment type="caution">
    <text evidence="2">The sequence shown here is derived from an EMBL/GenBank/DDBJ whole genome shotgun (WGS) entry which is preliminary data.</text>
</comment>
<proteinExistence type="predicted"/>
<dbReference type="InterPro" id="IPR002629">
    <property type="entry name" value="Met_Synth_C/arc"/>
</dbReference>
<dbReference type="SUPFAM" id="SSF51726">
    <property type="entry name" value="UROD/MetE-like"/>
    <property type="match status" value="1"/>
</dbReference>
<feature type="domain" description="Cobalamin-independent methionine synthase MetE C-terminal/archaeal" evidence="1">
    <location>
        <begin position="178"/>
        <end position="369"/>
    </location>
</feature>
<evidence type="ECO:0000259" key="1">
    <source>
        <dbReference type="Pfam" id="PF01717"/>
    </source>
</evidence>
<protein>
    <recommendedName>
        <fullName evidence="1">Cobalamin-independent methionine synthase MetE C-terminal/archaeal domain-containing protein</fullName>
    </recommendedName>
</protein>
<dbReference type="Gene3D" id="3.20.20.210">
    <property type="match status" value="1"/>
</dbReference>
<keyword evidence="3" id="KW-1185">Reference proteome</keyword>
<dbReference type="PANTHER" id="PTHR43844">
    <property type="entry name" value="METHIONINE SYNTHASE"/>
    <property type="match status" value="1"/>
</dbReference>
<dbReference type="GO" id="GO:0008270">
    <property type="term" value="F:zinc ion binding"/>
    <property type="evidence" value="ECO:0007669"/>
    <property type="project" value="InterPro"/>
</dbReference>
<name>A0A8H6RV56_9PEZI</name>
<dbReference type="GO" id="GO:0009086">
    <property type="term" value="P:methionine biosynthetic process"/>
    <property type="evidence" value="ECO:0007669"/>
    <property type="project" value="InterPro"/>
</dbReference>
<dbReference type="InterPro" id="IPR038071">
    <property type="entry name" value="UROD/MetE-like_sf"/>
</dbReference>
<dbReference type="EMBL" id="JABCIY010000015">
    <property type="protein sequence ID" value="KAF7197483.1"/>
    <property type="molecule type" value="Genomic_DNA"/>
</dbReference>
<dbReference type="OrthoDB" id="7772923at2759"/>
<dbReference type="GO" id="GO:0003871">
    <property type="term" value="F:5-methyltetrahydropteroyltriglutamate-homocysteine S-methyltransferase activity"/>
    <property type="evidence" value="ECO:0007669"/>
    <property type="project" value="InterPro"/>
</dbReference>
<gene>
    <name evidence="2" type="ORF">HII31_01293</name>
</gene>
<reference evidence="2" key="1">
    <citation type="submission" date="2020-04" db="EMBL/GenBank/DDBJ databases">
        <title>Draft genome resource of the tomato pathogen Pseudocercospora fuligena.</title>
        <authorList>
            <person name="Zaccaron A."/>
        </authorList>
    </citation>
    <scope>NUCLEOTIDE SEQUENCE</scope>
    <source>
        <strain evidence="2">PF001</strain>
    </source>
</reference>
<organism evidence="2 3">
    <name type="scientific">Pseudocercospora fuligena</name>
    <dbReference type="NCBI Taxonomy" id="685502"/>
    <lineage>
        <taxon>Eukaryota</taxon>
        <taxon>Fungi</taxon>
        <taxon>Dikarya</taxon>
        <taxon>Ascomycota</taxon>
        <taxon>Pezizomycotina</taxon>
        <taxon>Dothideomycetes</taxon>
        <taxon>Dothideomycetidae</taxon>
        <taxon>Mycosphaerellales</taxon>
        <taxon>Mycosphaerellaceae</taxon>
        <taxon>Pseudocercospora</taxon>
    </lineage>
</organism>
<dbReference type="Proteomes" id="UP000660729">
    <property type="component" value="Unassembled WGS sequence"/>
</dbReference>
<accession>A0A8H6RV56</accession>
<dbReference type="AlphaFoldDB" id="A0A8H6RV56"/>
<dbReference type="PANTHER" id="PTHR43844:SF2">
    <property type="entry name" value="SYNTHASE, VITAMIN-B12 INDEPENDENT, PUTATIVE (AFU_ORTHOLOGUE AFUA_3G12060)-RELATED"/>
    <property type="match status" value="1"/>
</dbReference>
<dbReference type="CDD" id="cd03311">
    <property type="entry name" value="CIMS_C_terminal_like"/>
    <property type="match status" value="1"/>
</dbReference>